<proteinExistence type="predicted"/>
<keyword evidence="2" id="KW-1185">Reference proteome</keyword>
<reference evidence="1 2" key="1">
    <citation type="submission" date="2011-01" db="EMBL/GenBank/DDBJ databases">
        <title>Whole genome sequence of Caldisericum exile AZM16c01.</title>
        <authorList>
            <person name="Narita-Yamada S."/>
            <person name="Kawakoshi A."/>
            <person name="Nakamura S."/>
            <person name="Sasagawa M."/>
            <person name="Fukada J."/>
            <person name="Sekine M."/>
            <person name="Kato Y."/>
            <person name="Fukai R."/>
            <person name="Sasaki K."/>
            <person name="Hanamaki A."/>
            <person name="Narita H."/>
            <person name="Konno Y."/>
            <person name="Mori K."/>
            <person name="Yamazaki S."/>
            <person name="Suzuki K."/>
            <person name="Fujita N."/>
        </authorList>
    </citation>
    <scope>NUCLEOTIDE SEQUENCE [LARGE SCALE GENOMIC DNA]</scope>
    <source>
        <strain evidence="2">DSM 21853 / NBRC 104410 / AZM16c01</strain>
    </source>
</reference>
<dbReference type="Proteomes" id="UP000004793">
    <property type="component" value="Chromosome"/>
</dbReference>
<sequence length="42" mass="4727">MRYLLINDIRNKNCIKYNDVLSGSIKIENKKVVVGGGGTCWL</sequence>
<dbReference type="EMBL" id="AP012051">
    <property type="protein sequence ID" value="BAL81522.1"/>
    <property type="molecule type" value="Genomic_DNA"/>
</dbReference>
<dbReference type="RefSeq" id="WP_014453917.1">
    <property type="nucleotide sequence ID" value="NC_017096.1"/>
</dbReference>
<evidence type="ECO:0000313" key="2">
    <source>
        <dbReference type="Proteomes" id="UP000004793"/>
    </source>
</evidence>
<protein>
    <submittedName>
        <fullName evidence="1">Uncharacterized protein</fullName>
    </submittedName>
</protein>
<dbReference type="KEGG" id="cex:CSE_13960"/>
<accession>A0A7U6GFS8</accession>
<gene>
    <name evidence="1" type="ordered locus">CSE_13960</name>
</gene>
<evidence type="ECO:0000313" key="1">
    <source>
        <dbReference type="EMBL" id="BAL81522.1"/>
    </source>
</evidence>
<dbReference type="AlphaFoldDB" id="A0A7U6GFS8"/>
<organism evidence="1 2">
    <name type="scientific">Caldisericum exile (strain DSM 21853 / NBRC 104410 / AZM16c01)</name>
    <dbReference type="NCBI Taxonomy" id="511051"/>
    <lineage>
        <taxon>Bacteria</taxon>
        <taxon>Pseudomonadati</taxon>
        <taxon>Caldisericota/Cryosericota group</taxon>
        <taxon>Caldisericota</taxon>
        <taxon>Caldisericia</taxon>
        <taxon>Caldisericales</taxon>
        <taxon>Caldisericaceae</taxon>
        <taxon>Caldisericum</taxon>
    </lineage>
</organism>
<name>A0A7U6GFS8_CALEA</name>